<dbReference type="Gene3D" id="3.30.70.60">
    <property type="match status" value="1"/>
</dbReference>
<evidence type="ECO:0000313" key="4">
    <source>
        <dbReference type="EMBL" id="QIN78863.1"/>
    </source>
</evidence>
<gene>
    <name evidence="4" type="primary">pilO</name>
    <name evidence="4" type="ORF">GBA65_10390</name>
</gene>
<name>A0A6G8PXD6_9ACTN</name>
<keyword evidence="3" id="KW-0472">Membrane</keyword>
<dbReference type="KEGG" id="rmar:GBA65_10390"/>
<feature type="coiled-coil region" evidence="1">
    <location>
        <begin position="42"/>
        <end position="79"/>
    </location>
</feature>
<dbReference type="EMBL" id="CP045121">
    <property type="protein sequence ID" value="QIN78863.1"/>
    <property type="molecule type" value="Genomic_DNA"/>
</dbReference>
<evidence type="ECO:0000256" key="1">
    <source>
        <dbReference type="SAM" id="Coils"/>
    </source>
</evidence>
<dbReference type="InterPro" id="IPR007445">
    <property type="entry name" value="PilO"/>
</dbReference>
<dbReference type="PANTHER" id="PTHR39555:SF1">
    <property type="entry name" value="TYPE IV PILUS INNER MEMBRANE COMPONENT PILO"/>
    <property type="match status" value="1"/>
</dbReference>
<dbReference type="InterPro" id="IPR014717">
    <property type="entry name" value="Transl_elong_EF1B/ribsomal_bS6"/>
</dbReference>
<keyword evidence="5" id="KW-1185">Reference proteome</keyword>
<organism evidence="4 5">
    <name type="scientific">Rubrobacter marinus</name>
    <dbReference type="NCBI Taxonomy" id="2653852"/>
    <lineage>
        <taxon>Bacteria</taxon>
        <taxon>Bacillati</taxon>
        <taxon>Actinomycetota</taxon>
        <taxon>Rubrobacteria</taxon>
        <taxon>Rubrobacterales</taxon>
        <taxon>Rubrobacteraceae</taxon>
        <taxon>Rubrobacter</taxon>
    </lineage>
</organism>
<keyword evidence="3" id="KW-1133">Transmembrane helix</keyword>
<feature type="transmembrane region" description="Helical" evidence="3">
    <location>
        <begin position="7"/>
        <end position="26"/>
    </location>
</feature>
<dbReference type="Pfam" id="PF04350">
    <property type="entry name" value="PilO"/>
    <property type="match status" value="2"/>
</dbReference>
<reference evidence="4 5" key="1">
    <citation type="submission" date="2019-10" db="EMBL/GenBank/DDBJ databases">
        <title>Rubrobacter sp nov SCSIO 52915 isolated from a deep-sea sediment in the South China Sea.</title>
        <authorList>
            <person name="Chen R.W."/>
        </authorList>
    </citation>
    <scope>NUCLEOTIDE SEQUENCE [LARGE SCALE GENOMIC DNA]</scope>
    <source>
        <strain evidence="4 5">SCSIO 52915</strain>
    </source>
</reference>
<proteinExistence type="predicted"/>
<dbReference type="GO" id="GO:0043683">
    <property type="term" value="P:type IV pilus assembly"/>
    <property type="evidence" value="ECO:0007669"/>
    <property type="project" value="InterPro"/>
</dbReference>
<accession>A0A6G8PXD6</accession>
<dbReference type="RefSeq" id="WP_166396529.1">
    <property type="nucleotide sequence ID" value="NZ_CP045121.1"/>
</dbReference>
<feature type="region of interest" description="Disordered" evidence="2">
    <location>
        <begin position="202"/>
        <end position="235"/>
    </location>
</feature>
<evidence type="ECO:0000256" key="2">
    <source>
        <dbReference type="SAM" id="MobiDB-lite"/>
    </source>
</evidence>
<dbReference type="AlphaFoldDB" id="A0A6G8PXD6"/>
<evidence type="ECO:0000313" key="5">
    <source>
        <dbReference type="Proteomes" id="UP000502706"/>
    </source>
</evidence>
<dbReference type="GO" id="GO:0043107">
    <property type="term" value="P:type IV pilus-dependent motility"/>
    <property type="evidence" value="ECO:0007669"/>
    <property type="project" value="InterPro"/>
</dbReference>
<keyword evidence="3" id="KW-0812">Transmembrane</keyword>
<protein>
    <submittedName>
        <fullName evidence="4">Type 4a pilus biogenesis protein PilO</fullName>
    </submittedName>
</protein>
<sequence length="235" mass="25092">MDRNDRNILIFGLLILLLLAVGYYFLLFSPLRQQYLAAYEERTQKEQQRAQLEQSVAELENVRRNAPQIERNILEYSKRLPEQEEIPTLIVQIEQIAEGAGATQLLITPEDPGAAGGGTAGGDAAAAPADGDFSRIPITMSFEGTYLEMQDFLFRLKNLSRLVTVNEVTFEELEEEGGSTTVAGAEEILTVEILAETYVQPASGSASPDAPAAPGGPTGGTTAAQGGTTAAGGTT</sequence>
<dbReference type="PANTHER" id="PTHR39555">
    <property type="entry name" value="FIMBRIAL ASSEMBLY PROTEIN PILO-LIKE PROTEIN-RELATED"/>
    <property type="match status" value="1"/>
</dbReference>
<evidence type="ECO:0000256" key="3">
    <source>
        <dbReference type="SAM" id="Phobius"/>
    </source>
</evidence>
<dbReference type="Proteomes" id="UP000502706">
    <property type="component" value="Chromosome"/>
</dbReference>
<keyword evidence="1" id="KW-0175">Coiled coil</keyword>